<feature type="transmembrane region" description="Helical" evidence="1">
    <location>
        <begin position="7"/>
        <end position="24"/>
    </location>
</feature>
<keyword evidence="1" id="KW-0812">Transmembrane</keyword>
<reference evidence="2 3" key="1">
    <citation type="submission" date="2024-09" db="EMBL/GenBank/DDBJ databases">
        <authorList>
            <person name="Sun Q."/>
            <person name="Mori K."/>
        </authorList>
    </citation>
    <scope>NUCLEOTIDE SEQUENCE [LARGE SCALE GENOMIC DNA]</scope>
    <source>
        <strain evidence="2 3">JCM 3331</strain>
    </source>
</reference>
<protein>
    <submittedName>
        <fullName evidence="2">Uncharacterized protein</fullName>
    </submittedName>
</protein>
<name>A0ABV5RMP1_9ACTN</name>
<dbReference type="RefSeq" id="WP_345515838.1">
    <property type="nucleotide sequence ID" value="NZ_BAAAXD010000034.1"/>
</dbReference>
<sequence>MRAGVEIAVWCAVLLGVTVVFISSVSPVELLVAGLAAVGGAFAARRMRLAAGGGIQSGRGSVCAAVLVPRAILRGLVLLVTTMAEQPQEATVRRVRLKPGCAAGWAGVLIATSPDTCVIDVPHDDEVLVHALRPEAGPVEDAVTRPRGGR</sequence>
<evidence type="ECO:0000313" key="3">
    <source>
        <dbReference type="Proteomes" id="UP001589710"/>
    </source>
</evidence>
<keyword evidence="1" id="KW-0472">Membrane</keyword>
<organism evidence="2 3">
    <name type="scientific">Streptomyces yanii</name>
    <dbReference type="NCBI Taxonomy" id="78510"/>
    <lineage>
        <taxon>Bacteria</taxon>
        <taxon>Bacillati</taxon>
        <taxon>Actinomycetota</taxon>
        <taxon>Actinomycetes</taxon>
        <taxon>Kitasatosporales</taxon>
        <taxon>Streptomycetaceae</taxon>
        <taxon>Streptomyces</taxon>
    </lineage>
</organism>
<evidence type="ECO:0000256" key="1">
    <source>
        <dbReference type="SAM" id="Phobius"/>
    </source>
</evidence>
<evidence type="ECO:0000313" key="2">
    <source>
        <dbReference type="EMBL" id="MFB9579152.1"/>
    </source>
</evidence>
<comment type="caution">
    <text evidence="2">The sequence shown here is derived from an EMBL/GenBank/DDBJ whole genome shotgun (WGS) entry which is preliminary data.</text>
</comment>
<dbReference type="EMBL" id="JBHMCG010000212">
    <property type="protein sequence ID" value="MFB9579152.1"/>
    <property type="molecule type" value="Genomic_DNA"/>
</dbReference>
<keyword evidence="3" id="KW-1185">Reference proteome</keyword>
<proteinExistence type="predicted"/>
<dbReference type="Proteomes" id="UP001589710">
    <property type="component" value="Unassembled WGS sequence"/>
</dbReference>
<keyword evidence="1" id="KW-1133">Transmembrane helix</keyword>
<gene>
    <name evidence="2" type="ORF">ACFFTL_44625</name>
</gene>
<accession>A0ABV5RMP1</accession>